<evidence type="ECO:0000313" key="1">
    <source>
        <dbReference type="EMBL" id="MDM5451034.1"/>
    </source>
</evidence>
<name>A0AAW7I995_9BACI</name>
<proteinExistence type="predicted"/>
<dbReference type="RefSeq" id="WP_289319201.1">
    <property type="nucleotide sequence ID" value="NZ_JAUCEY010000007.1"/>
</dbReference>
<organism evidence="1 2">
    <name type="scientific">Peribacillus simplex</name>
    <dbReference type="NCBI Taxonomy" id="1478"/>
    <lineage>
        <taxon>Bacteria</taxon>
        <taxon>Bacillati</taxon>
        <taxon>Bacillota</taxon>
        <taxon>Bacilli</taxon>
        <taxon>Bacillales</taxon>
        <taxon>Bacillaceae</taxon>
        <taxon>Peribacillus</taxon>
    </lineage>
</organism>
<dbReference type="EMBL" id="JAUCEY010000007">
    <property type="protein sequence ID" value="MDM5451034.1"/>
    <property type="molecule type" value="Genomic_DNA"/>
</dbReference>
<sequence length="47" mass="5523">MKKCTLCNYDNSETDETLVGWLNRNKIIEIDLCESHENELNAFCKED</sequence>
<protein>
    <submittedName>
        <fullName evidence="1">Uncharacterized protein</fullName>
    </submittedName>
</protein>
<reference evidence="1" key="1">
    <citation type="submission" date="2023-06" db="EMBL/GenBank/DDBJ databases">
        <title>Comparative genomics of Bacillaceae isolates and their secondary metabolite potential.</title>
        <authorList>
            <person name="Song L."/>
            <person name="Nielsen L.J."/>
            <person name="Mohite O."/>
            <person name="Xu X."/>
            <person name="Weber T."/>
            <person name="Kovacs A.T."/>
        </authorList>
    </citation>
    <scope>NUCLEOTIDE SEQUENCE</scope>
    <source>
        <strain evidence="1">D8_B_37</strain>
    </source>
</reference>
<accession>A0AAW7I995</accession>
<comment type="caution">
    <text evidence="1">The sequence shown here is derived from an EMBL/GenBank/DDBJ whole genome shotgun (WGS) entry which is preliminary data.</text>
</comment>
<evidence type="ECO:0000313" key="2">
    <source>
        <dbReference type="Proteomes" id="UP001234602"/>
    </source>
</evidence>
<gene>
    <name evidence="1" type="ORF">QUF89_02075</name>
</gene>
<dbReference type="Proteomes" id="UP001234602">
    <property type="component" value="Unassembled WGS sequence"/>
</dbReference>
<dbReference type="AlphaFoldDB" id="A0AAW7I995"/>